<dbReference type="VEuPathDB" id="PlasmoDB:PRCDC_0048300"/>
<keyword evidence="1" id="KW-0812">Transmembrane</keyword>
<reference evidence="3" key="1">
    <citation type="submission" date="2014-01" db="EMBL/GenBank/DDBJ databases">
        <authorList>
            <person name="Aslett M."/>
        </authorList>
    </citation>
    <scope>NUCLEOTIDE SEQUENCE</scope>
    <source>
        <strain evidence="3">CDC</strain>
    </source>
</reference>
<name>A0A060RQM8_PLARE</name>
<feature type="chain" id="PRO_5001586759" evidence="2">
    <location>
        <begin position="22"/>
        <end position="308"/>
    </location>
</feature>
<keyword evidence="4" id="KW-1185">Reference proteome</keyword>
<dbReference type="Pfam" id="PF17410">
    <property type="entry name" value="Stevor"/>
    <property type="match status" value="1"/>
</dbReference>
<proteinExistence type="predicted"/>
<keyword evidence="1" id="KW-0472">Membrane</keyword>
<sequence length="308" mass="35067">MNTYYVKLLLFTFLINTLVLPQCENWENSHYNRGLIQNNTQRTRIKSRLLAQTQNHNPHYHNDPELKEIIDKLNEEAIKRYQQTHEPYEQLRELLEKNGTKLTGGHGTEYMSTKEKELFETYEEVFGEENHVMLKSGMYPNDDVKSNKSSCECANNNNTEIAKTKGKDKYLKHLKHTCTRGICTSSVLSVFLTMLGLVFAKKAALAVFANYVGACKTYGSFISIFNMFNDVSILTAIQAGIAASGKECISATTIALNATGAATTTIIPYSIAIYVLIAITVLLIILYIWLYKRRKNSWKHECKKHLCK</sequence>
<dbReference type="Proteomes" id="UP000027581">
    <property type="component" value="Unassembled WGS sequence"/>
</dbReference>
<accession>A0A060RQM8</accession>
<dbReference type="AlphaFoldDB" id="A0A060RQM8"/>
<dbReference type="PhylomeDB" id="A0A060RQM8"/>
<feature type="signal peptide" evidence="2">
    <location>
        <begin position="1"/>
        <end position="21"/>
    </location>
</feature>
<dbReference type="VEuPathDB" id="PlasmoDB:PRG01_1201000"/>
<dbReference type="NCBIfam" id="TIGR01478">
    <property type="entry name" value="STEVOR"/>
    <property type="match status" value="1"/>
</dbReference>
<feature type="transmembrane region" description="Helical" evidence="1">
    <location>
        <begin position="271"/>
        <end position="290"/>
    </location>
</feature>
<dbReference type="InterPro" id="IPR006374">
    <property type="entry name" value="VSA_Stevor"/>
</dbReference>
<evidence type="ECO:0000256" key="1">
    <source>
        <dbReference type="SAM" id="Phobius"/>
    </source>
</evidence>
<evidence type="ECO:0000256" key="2">
    <source>
        <dbReference type="SAM" id="SignalP"/>
    </source>
</evidence>
<protein>
    <submittedName>
        <fullName evidence="3">Stevor</fullName>
    </submittedName>
</protein>
<evidence type="ECO:0000313" key="4">
    <source>
        <dbReference type="Proteomes" id="UP000027581"/>
    </source>
</evidence>
<keyword evidence="1" id="KW-1133">Transmembrane helix</keyword>
<dbReference type="EMBL" id="HG810529">
    <property type="protein sequence ID" value="CDO61849.1"/>
    <property type="molecule type" value="Genomic_DNA"/>
</dbReference>
<evidence type="ECO:0000313" key="3">
    <source>
        <dbReference type="EMBL" id="CDO61849.1"/>
    </source>
</evidence>
<organism evidence="3 4">
    <name type="scientific">Plasmodium reichenowi</name>
    <dbReference type="NCBI Taxonomy" id="5854"/>
    <lineage>
        <taxon>Eukaryota</taxon>
        <taxon>Sar</taxon>
        <taxon>Alveolata</taxon>
        <taxon>Apicomplexa</taxon>
        <taxon>Aconoidasida</taxon>
        <taxon>Haemosporida</taxon>
        <taxon>Plasmodiidae</taxon>
        <taxon>Plasmodium</taxon>
        <taxon>Plasmodium (Laverania)</taxon>
    </lineage>
</organism>
<keyword evidence="2" id="KW-0732">Signal</keyword>
<reference evidence="3" key="2">
    <citation type="submission" date="2014-05" db="EMBL/GenBank/DDBJ databases">
        <title>The genome sequences of chimpanzee malaria parasites reveal the path to human adaptation.</title>
        <authorList>
            <person name="Otto T.D."/>
            <person name="Rayner J.C."/>
            <person name="Boehme U."/>
            <person name="Pain A."/>
            <person name="Spottiswoode N."/>
            <person name="Sanders M."/>
            <person name="Quail M."/>
            <person name="Ollomo B."/>
            <person name="Renaud F."/>
            <person name="Thomas A.W."/>
            <person name="Prugnolle F."/>
            <person name="Conway D.J."/>
            <person name="Newbold C."/>
            <person name="Berriman M."/>
        </authorList>
    </citation>
    <scope>NUCLEOTIDE SEQUENCE [LARGE SCALE GENOMIC DNA]</scope>
    <source>
        <strain evidence="3">CDC</strain>
    </source>
</reference>
<gene>
    <name evidence="3" type="ORF">PRCDC_0048300</name>
</gene>